<gene>
    <name evidence="4" type="ORF">IV57_GL000666</name>
</gene>
<dbReference type="InterPro" id="IPR047057">
    <property type="entry name" value="MerR_fam"/>
</dbReference>
<dbReference type="InterPro" id="IPR009061">
    <property type="entry name" value="DNA-bd_dom_put_sf"/>
</dbReference>
<dbReference type="RefSeq" id="WP_057881015.1">
    <property type="nucleotide sequence ID" value="NZ_JQCF01000014.1"/>
</dbReference>
<protein>
    <submittedName>
        <fullName evidence="4">Transcriptional regulator</fullName>
    </submittedName>
</protein>
<keyword evidence="2" id="KW-1133">Transmembrane helix</keyword>
<dbReference type="Gene3D" id="1.10.1660.10">
    <property type="match status" value="1"/>
</dbReference>
<dbReference type="GO" id="GO:0003700">
    <property type="term" value="F:DNA-binding transcription factor activity"/>
    <property type="evidence" value="ECO:0007669"/>
    <property type="project" value="InterPro"/>
</dbReference>
<dbReference type="SMART" id="SM00422">
    <property type="entry name" value="HTH_MERR"/>
    <property type="match status" value="1"/>
</dbReference>
<dbReference type="Pfam" id="PF13411">
    <property type="entry name" value="MerR_1"/>
    <property type="match status" value="1"/>
</dbReference>
<dbReference type="PATRIC" id="fig|993692.3.peg.673"/>
<keyword evidence="1" id="KW-0238">DNA-binding</keyword>
<evidence type="ECO:0000256" key="2">
    <source>
        <dbReference type="SAM" id="Phobius"/>
    </source>
</evidence>
<accession>A0A0R2LAV3</accession>
<name>A0A0R2LAV3_9LACO</name>
<organism evidence="4 5">
    <name type="scientific">Companilactobacillus kimchiensis</name>
    <dbReference type="NCBI Taxonomy" id="993692"/>
    <lineage>
        <taxon>Bacteria</taxon>
        <taxon>Bacillati</taxon>
        <taxon>Bacillota</taxon>
        <taxon>Bacilli</taxon>
        <taxon>Lactobacillales</taxon>
        <taxon>Lactobacillaceae</taxon>
        <taxon>Companilactobacillus</taxon>
    </lineage>
</organism>
<evidence type="ECO:0000313" key="4">
    <source>
        <dbReference type="EMBL" id="KRN98963.1"/>
    </source>
</evidence>
<dbReference type="PROSITE" id="PS50937">
    <property type="entry name" value="HTH_MERR_2"/>
    <property type="match status" value="1"/>
</dbReference>
<comment type="caution">
    <text evidence="4">The sequence shown here is derived from an EMBL/GenBank/DDBJ whole genome shotgun (WGS) entry which is preliminary data.</text>
</comment>
<dbReference type="PANTHER" id="PTHR30204">
    <property type="entry name" value="REDOX-CYCLING DRUG-SENSING TRANSCRIPTIONAL ACTIVATOR SOXR"/>
    <property type="match status" value="1"/>
</dbReference>
<dbReference type="SUPFAM" id="SSF46955">
    <property type="entry name" value="Putative DNA-binding domain"/>
    <property type="match status" value="1"/>
</dbReference>
<dbReference type="Proteomes" id="UP000051006">
    <property type="component" value="Unassembled WGS sequence"/>
</dbReference>
<proteinExistence type="predicted"/>
<dbReference type="GO" id="GO:0003677">
    <property type="term" value="F:DNA binding"/>
    <property type="evidence" value="ECO:0007669"/>
    <property type="project" value="UniProtKB-KW"/>
</dbReference>
<dbReference type="InterPro" id="IPR000551">
    <property type="entry name" value="MerR-type_HTH_dom"/>
</dbReference>
<dbReference type="STRING" id="993692.IV57_GL000666"/>
<feature type="transmembrane region" description="Helical" evidence="2">
    <location>
        <begin position="142"/>
        <end position="162"/>
    </location>
</feature>
<reference evidence="4 5" key="1">
    <citation type="journal article" date="2015" name="Genome Announc.">
        <title>Expanding the biotechnology potential of lactobacilli through comparative genomics of 213 strains and associated genera.</title>
        <authorList>
            <person name="Sun Z."/>
            <person name="Harris H.M."/>
            <person name="McCann A."/>
            <person name="Guo C."/>
            <person name="Argimon S."/>
            <person name="Zhang W."/>
            <person name="Yang X."/>
            <person name="Jeffery I.B."/>
            <person name="Cooney J.C."/>
            <person name="Kagawa T.F."/>
            <person name="Liu W."/>
            <person name="Song Y."/>
            <person name="Salvetti E."/>
            <person name="Wrobel A."/>
            <person name="Rasinkangas P."/>
            <person name="Parkhill J."/>
            <person name="Rea M.C."/>
            <person name="O'Sullivan O."/>
            <person name="Ritari J."/>
            <person name="Douillard F.P."/>
            <person name="Paul Ross R."/>
            <person name="Yang R."/>
            <person name="Briner A.E."/>
            <person name="Felis G.E."/>
            <person name="de Vos W.M."/>
            <person name="Barrangou R."/>
            <person name="Klaenhammer T.R."/>
            <person name="Caufield P.W."/>
            <person name="Cui Y."/>
            <person name="Zhang H."/>
            <person name="O'Toole P.W."/>
        </authorList>
    </citation>
    <scope>NUCLEOTIDE SEQUENCE [LARGE SCALE GENOMIC DNA]</scope>
    <source>
        <strain evidence="4 5">DSM 24716</strain>
    </source>
</reference>
<keyword evidence="5" id="KW-1185">Reference proteome</keyword>
<evidence type="ECO:0000259" key="3">
    <source>
        <dbReference type="PROSITE" id="PS50937"/>
    </source>
</evidence>
<sequence>MSEYTTGELAKLTNISVRTIQYYDKKDLLKPNRLLDSDRRIYNDADVSRLKLILLLKNLGLPLSAIAEILDSENSMTVLNLLLEQQERALKTQIEVSKNKLKLVEEIKRNLPQIDQVSIKSIADIDKIMNNKKSLRKVHIHMLLWGIPIDLIEIGTLTWGIIKSDWTPFIIGMIIVAIGATLLTKYYFQNTNYICSNCNAEFKPKFWAAFFGVHNSKARKLVCPNCGKKDYCVEVYDEKRSIKSA</sequence>
<dbReference type="OrthoDB" id="1894615at2"/>
<dbReference type="PANTHER" id="PTHR30204:SF96">
    <property type="entry name" value="CHROMOSOME-ANCHORING PROTEIN RACA"/>
    <property type="match status" value="1"/>
</dbReference>
<dbReference type="AlphaFoldDB" id="A0A0R2LAV3"/>
<dbReference type="PRINTS" id="PR00040">
    <property type="entry name" value="HTHMERR"/>
</dbReference>
<dbReference type="EMBL" id="JQCF01000014">
    <property type="protein sequence ID" value="KRN98963.1"/>
    <property type="molecule type" value="Genomic_DNA"/>
</dbReference>
<evidence type="ECO:0000256" key="1">
    <source>
        <dbReference type="ARBA" id="ARBA00023125"/>
    </source>
</evidence>
<feature type="domain" description="HTH merR-type" evidence="3">
    <location>
        <begin position="3"/>
        <end position="72"/>
    </location>
</feature>
<feature type="transmembrane region" description="Helical" evidence="2">
    <location>
        <begin position="168"/>
        <end position="188"/>
    </location>
</feature>
<keyword evidence="2" id="KW-0472">Membrane</keyword>
<evidence type="ECO:0000313" key="5">
    <source>
        <dbReference type="Proteomes" id="UP000051006"/>
    </source>
</evidence>
<keyword evidence="2" id="KW-0812">Transmembrane</keyword>